<sequence length="146" mass="14959">MADVVETTKVEEETPVKEVTKEVPAADAVVAAADEKTETPAAEEPAKEGENGSASATEELKNGSSHGNGSTNGVRDAEETAEEPAAKDLPVDAEEPRKRKSEGVEAADATDGVSAEKKAKLEEKSEVAAAEDGIEAPANGEAEVTA</sequence>
<keyword evidence="3" id="KW-1185">Reference proteome</keyword>
<proteinExistence type="predicted"/>
<feature type="compositionally biased region" description="Basic and acidic residues" evidence="1">
    <location>
        <begin position="1"/>
        <end position="21"/>
    </location>
</feature>
<feature type="compositionally biased region" description="Basic and acidic residues" evidence="1">
    <location>
        <begin position="114"/>
        <end position="126"/>
    </location>
</feature>
<organism evidence="2 3">
    <name type="scientific">Orchesella dallaii</name>
    <dbReference type="NCBI Taxonomy" id="48710"/>
    <lineage>
        <taxon>Eukaryota</taxon>
        <taxon>Metazoa</taxon>
        <taxon>Ecdysozoa</taxon>
        <taxon>Arthropoda</taxon>
        <taxon>Hexapoda</taxon>
        <taxon>Collembola</taxon>
        <taxon>Entomobryomorpha</taxon>
        <taxon>Entomobryoidea</taxon>
        <taxon>Orchesellidae</taxon>
        <taxon>Orchesellinae</taxon>
        <taxon>Orchesella</taxon>
    </lineage>
</organism>
<feature type="compositionally biased region" description="Basic and acidic residues" evidence="1">
    <location>
        <begin position="33"/>
        <end position="50"/>
    </location>
</feature>
<feature type="compositionally biased region" description="Basic and acidic residues" evidence="1">
    <location>
        <begin position="84"/>
        <end position="103"/>
    </location>
</feature>
<protein>
    <submittedName>
        <fullName evidence="2">Uncharacterized protein</fullName>
    </submittedName>
</protein>
<dbReference type="EMBL" id="CAXLJM020000013">
    <property type="protein sequence ID" value="CAL8079478.1"/>
    <property type="molecule type" value="Genomic_DNA"/>
</dbReference>
<comment type="caution">
    <text evidence="2">The sequence shown here is derived from an EMBL/GenBank/DDBJ whole genome shotgun (WGS) entry which is preliminary data.</text>
</comment>
<dbReference type="Proteomes" id="UP001642540">
    <property type="component" value="Unassembled WGS sequence"/>
</dbReference>
<evidence type="ECO:0000313" key="3">
    <source>
        <dbReference type="Proteomes" id="UP001642540"/>
    </source>
</evidence>
<evidence type="ECO:0000256" key="1">
    <source>
        <dbReference type="SAM" id="MobiDB-lite"/>
    </source>
</evidence>
<name>A0ABP1PXV0_9HEXA</name>
<gene>
    <name evidence="2" type="ORF">ODALV1_LOCUS4374</name>
</gene>
<feature type="compositionally biased region" description="Low complexity" evidence="1">
    <location>
        <begin position="22"/>
        <end position="32"/>
    </location>
</feature>
<feature type="region of interest" description="Disordered" evidence="1">
    <location>
        <begin position="1"/>
        <end position="146"/>
    </location>
</feature>
<evidence type="ECO:0000313" key="2">
    <source>
        <dbReference type="EMBL" id="CAL8079478.1"/>
    </source>
</evidence>
<reference evidence="2 3" key="1">
    <citation type="submission" date="2024-08" db="EMBL/GenBank/DDBJ databases">
        <authorList>
            <person name="Cucini C."/>
            <person name="Frati F."/>
        </authorList>
    </citation>
    <scope>NUCLEOTIDE SEQUENCE [LARGE SCALE GENOMIC DNA]</scope>
</reference>
<accession>A0ABP1PXV0</accession>
<feature type="compositionally biased region" description="Low complexity" evidence="1">
    <location>
        <begin position="62"/>
        <end position="73"/>
    </location>
</feature>